<proteinExistence type="predicted"/>
<organism evidence="1 2">
    <name type="scientific">Desulfonema magnum</name>
    <dbReference type="NCBI Taxonomy" id="45655"/>
    <lineage>
        <taxon>Bacteria</taxon>
        <taxon>Pseudomonadati</taxon>
        <taxon>Thermodesulfobacteriota</taxon>
        <taxon>Desulfobacteria</taxon>
        <taxon>Desulfobacterales</taxon>
        <taxon>Desulfococcaceae</taxon>
        <taxon>Desulfonema</taxon>
    </lineage>
</organism>
<name>A0A975GQW9_9BACT</name>
<keyword evidence="2" id="KW-1185">Reference proteome</keyword>
<dbReference type="EMBL" id="CP061800">
    <property type="protein sequence ID" value="QTA90461.1"/>
    <property type="molecule type" value="Genomic_DNA"/>
</dbReference>
<evidence type="ECO:0000313" key="1">
    <source>
        <dbReference type="EMBL" id="QTA90461.1"/>
    </source>
</evidence>
<evidence type="ECO:0000313" key="2">
    <source>
        <dbReference type="Proteomes" id="UP000663722"/>
    </source>
</evidence>
<protein>
    <submittedName>
        <fullName evidence="1">Uncharacterized protein</fullName>
    </submittedName>
</protein>
<accession>A0A975GQW9</accession>
<dbReference type="AlphaFoldDB" id="A0A975GQW9"/>
<reference evidence="1" key="1">
    <citation type="journal article" date="2021" name="Microb. Physiol.">
        <title>Proteogenomic Insights into the Physiology of Marine, Sulfate-Reducing, Filamentous Desulfonema limicola and Desulfonema magnum.</title>
        <authorList>
            <person name="Schnaars V."/>
            <person name="Wohlbrand L."/>
            <person name="Scheve S."/>
            <person name="Hinrichs C."/>
            <person name="Reinhardt R."/>
            <person name="Rabus R."/>
        </authorList>
    </citation>
    <scope>NUCLEOTIDE SEQUENCE</scope>
    <source>
        <strain evidence="1">4be13</strain>
    </source>
</reference>
<dbReference type="Proteomes" id="UP000663722">
    <property type="component" value="Chromosome"/>
</dbReference>
<sequence length="38" mass="4554">MTGRNYLPVPTFSYEGGRFYNFLYGNPEKPNHQEIRFL</sequence>
<dbReference type="KEGG" id="dmm:dnm_065220"/>
<gene>
    <name evidence="1" type="ORF">dnm_065220</name>
</gene>